<keyword evidence="4" id="KW-1185">Reference proteome</keyword>
<accession>A0A9W6MCE9</accession>
<keyword evidence="2" id="KW-1133">Transmembrane helix</keyword>
<protein>
    <submittedName>
        <fullName evidence="3">Uncharacterized protein</fullName>
    </submittedName>
</protein>
<keyword evidence="2" id="KW-0472">Membrane</keyword>
<dbReference type="AlphaFoldDB" id="A0A9W6MCE9"/>
<feature type="transmembrane region" description="Helical" evidence="2">
    <location>
        <begin position="49"/>
        <end position="70"/>
    </location>
</feature>
<proteinExistence type="predicted"/>
<feature type="region of interest" description="Disordered" evidence="1">
    <location>
        <begin position="1"/>
        <end position="46"/>
    </location>
</feature>
<reference evidence="3" key="2">
    <citation type="submission" date="2023-01" db="EMBL/GenBank/DDBJ databases">
        <authorList>
            <person name="Sun Q."/>
            <person name="Evtushenko L."/>
        </authorList>
    </citation>
    <scope>NUCLEOTIDE SEQUENCE</scope>
    <source>
        <strain evidence="3">VKM Ac-2007</strain>
    </source>
</reference>
<comment type="caution">
    <text evidence="3">The sequence shown here is derived from an EMBL/GenBank/DDBJ whole genome shotgun (WGS) entry which is preliminary data.</text>
</comment>
<dbReference type="RefSeq" id="WP_271217457.1">
    <property type="nucleotide sequence ID" value="NZ_BAAAVD010000004.1"/>
</dbReference>
<dbReference type="EMBL" id="BSEV01000004">
    <property type="protein sequence ID" value="GLK08967.1"/>
    <property type="molecule type" value="Genomic_DNA"/>
</dbReference>
<evidence type="ECO:0000313" key="3">
    <source>
        <dbReference type="EMBL" id="GLK08967.1"/>
    </source>
</evidence>
<evidence type="ECO:0000256" key="1">
    <source>
        <dbReference type="SAM" id="MobiDB-lite"/>
    </source>
</evidence>
<keyword evidence="2" id="KW-0812">Transmembrane</keyword>
<reference evidence="3" key="1">
    <citation type="journal article" date="2014" name="Int. J. Syst. Evol. Microbiol.">
        <title>Complete genome sequence of Corynebacterium casei LMG S-19264T (=DSM 44701T), isolated from a smear-ripened cheese.</title>
        <authorList>
            <consortium name="US DOE Joint Genome Institute (JGI-PGF)"/>
            <person name="Walter F."/>
            <person name="Albersmeier A."/>
            <person name="Kalinowski J."/>
            <person name="Ruckert C."/>
        </authorList>
    </citation>
    <scope>NUCLEOTIDE SEQUENCE</scope>
    <source>
        <strain evidence="3">VKM Ac-2007</strain>
    </source>
</reference>
<feature type="compositionally biased region" description="Low complexity" evidence="1">
    <location>
        <begin position="1"/>
        <end position="12"/>
    </location>
</feature>
<evidence type="ECO:0000256" key="2">
    <source>
        <dbReference type="SAM" id="Phobius"/>
    </source>
</evidence>
<evidence type="ECO:0000313" key="4">
    <source>
        <dbReference type="Proteomes" id="UP001143474"/>
    </source>
</evidence>
<dbReference type="Proteomes" id="UP001143474">
    <property type="component" value="Unassembled WGS sequence"/>
</dbReference>
<dbReference type="Pfam" id="PF21833">
    <property type="entry name" value="DUF6893"/>
    <property type="match status" value="1"/>
</dbReference>
<gene>
    <name evidence="3" type="ORF">GCM10017600_23730</name>
</gene>
<name>A0A9W6MCE9_9ACTN</name>
<organism evidence="3 4">
    <name type="scientific">Streptosporangium carneum</name>
    <dbReference type="NCBI Taxonomy" id="47481"/>
    <lineage>
        <taxon>Bacteria</taxon>
        <taxon>Bacillati</taxon>
        <taxon>Actinomycetota</taxon>
        <taxon>Actinomycetes</taxon>
        <taxon>Streptosporangiales</taxon>
        <taxon>Streptosporangiaceae</taxon>
        <taxon>Streptosporangium</taxon>
    </lineage>
</organism>
<dbReference type="InterPro" id="IPR054188">
    <property type="entry name" value="DUF6893"/>
</dbReference>
<sequence>MTPAEGGAPAGADRARGRGRGLRAGAGRRSGGATDRDGTRRRPRRGAGALRRLLVAALVIGAGVVVYQVLPDVRRYLRIREM</sequence>